<protein>
    <submittedName>
        <fullName evidence="2">EFNMT-like protein</fullName>
    </submittedName>
</protein>
<reference evidence="2" key="1">
    <citation type="submission" date="2022-11" db="EMBL/GenBank/DDBJ databases">
        <title>Centuries of genome instability and evolution in soft-shell clam transmissible cancer (bioRxiv).</title>
        <authorList>
            <person name="Hart S.F.M."/>
            <person name="Yonemitsu M.A."/>
            <person name="Giersch R.M."/>
            <person name="Beal B.F."/>
            <person name="Arriagada G."/>
            <person name="Davis B.W."/>
            <person name="Ostrander E.A."/>
            <person name="Goff S.P."/>
            <person name="Metzger M.J."/>
        </authorList>
    </citation>
    <scope>NUCLEOTIDE SEQUENCE</scope>
    <source>
        <strain evidence="2">MELC-2E11</strain>
        <tissue evidence="2">Siphon/mantle</tissue>
    </source>
</reference>
<name>A0ABY7GHY4_MYAAR</name>
<dbReference type="Proteomes" id="UP001164746">
    <property type="component" value="Chromosome 17"/>
</dbReference>
<gene>
    <name evidence="2" type="ORF">MAR_033303</name>
</gene>
<accession>A0ABY7GHY4</accession>
<evidence type="ECO:0000313" key="2">
    <source>
        <dbReference type="EMBL" id="WAR30761.1"/>
    </source>
</evidence>
<feature type="compositionally biased region" description="Basic and acidic residues" evidence="1">
    <location>
        <begin position="91"/>
        <end position="108"/>
    </location>
</feature>
<organism evidence="2 3">
    <name type="scientific">Mya arenaria</name>
    <name type="common">Soft-shell clam</name>
    <dbReference type="NCBI Taxonomy" id="6604"/>
    <lineage>
        <taxon>Eukaryota</taxon>
        <taxon>Metazoa</taxon>
        <taxon>Spiralia</taxon>
        <taxon>Lophotrochozoa</taxon>
        <taxon>Mollusca</taxon>
        <taxon>Bivalvia</taxon>
        <taxon>Autobranchia</taxon>
        <taxon>Heteroconchia</taxon>
        <taxon>Euheterodonta</taxon>
        <taxon>Imparidentia</taxon>
        <taxon>Neoheterodontei</taxon>
        <taxon>Myida</taxon>
        <taxon>Myoidea</taxon>
        <taxon>Myidae</taxon>
        <taxon>Mya</taxon>
    </lineage>
</organism>
<proteinExistence type="predicted"/>
<keyword evidence="3" id="KW-1185">Reference proteome</keyword>
<dbReference type="SUPFAM" id="SSF53335">
    <property type="entry name" value="S-adenosyl-L-methionine-dependent methyltransferases"/>
    <property type="match status" value="1"/>
</dbReference>
<sequence length="259" mass="29479">MVTVATEWFGFRPDDQLKVHVDDGLKFIQQEAKKGVLVLNLVSRDSTLKAEVIQRLKDIFPAIFVSHVEEEVNEIVFAIKDTNSAAVNQMETKDVKKDGTKEKDDKAGSGENMVNSGKTEEANEDRNKRLETLKNKVIEQCKMLDRIFSSIPKDLCVKEKLKMYKPNLDDICFVFTYLNRVCRKIAIEVCRGRHEYVCLQSKGDMNMSSFSKRGDNYMSAFILRGDINMPAFIPRGDINMSTFIPRGDNNMSAFSPRGD</sequence>
<dbReference type="EMBL" id="CP111028">
    <property type="protein sequence ID" value="WAR30761.1"/>
    <property type="molecule type" value="Genomic_DNA"/>
</dbReference>
<evidence type="ECO:0000256" key="1">
    <source>
        <dbReference type="SAM" id="MobiDB-lite"/>
    </source>
</evidence>
<feature type="region of interest" description="Disordered" evidence="1">
    <location>
        <begin position="90"/>
        <end position="127"/>
    </location>
</feature>
<dbReference type="InterPro" id="IPR029063">
    <property type="entry name" value="SAM-dependent_MTases_sf"/>
</dbReference>
<feature type="compositionally biased region" description="Basic and acidic residues" evidence="1">
    <location>
        <begin position="118"/>
        <end position="127"/>
    </location>
</feature>
<evidence type="ECO:0000313" key="3">
    <source>
        <dbReference type="Proteomes" id="UP001164746"/>
    </source>
</evidence>